<dbReference type="CDD" id="cd05254">
    <property type="entry name" value="dTDP_HR_like_SDR_e"/>
    <property type="match status" value="1"/>
</dbReference>
<dbReference type="Gene3D" id="3.90.25.10">
    <property type="entry name" value="UDP-galactose 4-epimerase, domain 1"/>
    <property type="match status" value="1"/>
</dbReference>
<evidence type="ECO:0000313" key="4">
    <source>
        <dbReference type="EMBL" id="TYQ08450.1"/>
    </source>
</evidence>
<proteinExistence type="inferred from homology"/>
<keyword evidence="2" id="KW-0521">NADP</keyword>
<accession>A0A652YYA5</accession>
<dbReference type="PANTHER" id="PTHR10491:SF4">
    <property type="entry name" value="METHIONINE ADENOSYLTRANSFERASE 2 SUBUNIT BETA"/>
    <property type="match status" value="1"/>
</dbReference>
<dbReference type="GO" id="GO:0008831">
    <property type="term" value="F:dTDP-4-dehydrorhamnose reductase activity"/>
    <property type="evidence" value="ECO:0007669"/>
    <property type="project" value="UniProtKB-EC"/>
</dbReference>
<comment type="pathway">
    <text evidence="2">Carbohydrate biosynthesis; dTDP-L-rhamnose biosynthesis.</text>
</comment>
<protein>
    <recommendedName>
        <fullName evidence="2">dTDP-4-dehydrorhamnose reductase</fullName>
        <ecNumber evidence="2">1.1.1.133</ecNumber>
    </recommendedName>
</protein>
<dbReference type="AlphaFoldDB" id="A0A652YYA5"/>
<dbReference type="InterPro" id="IPR029903">
    <property type="entry name" value="RmlD-like-bd"/>
</dbReference>
<evidence type="ECO:0000259" key="3">
    <source>
        <dbReference type="Pfam" id="PF04321"/>
    </source>
</evidence>
<comment type="function">
    <text evidence="2">Catalyzes the reduction of dTDP-6-deoxy-L-lyxo-4-hexulose to yield dTDP-L-rhamnose.</text>
</comment>
<sequence>MTNILLTGARGQLGSRIESLALSAGRSVVALGSAQLDITDRGAVDKALTSDVLSPETVVINCAAYTAVDAAESDEAAATAVNETGPSNLASACARAGARLIHVSTDYVFPGDAHSPYEVDSPTGPSTVYGRTKLAGEEAVRKSGADSVIVRTAWVYSGEAGDFVGTMRRLEGERDFIDVVDDQIGSPTYSVDLAAGLLELASRPFTGTSTLHATNDGQASWFDLARAVFEEIGADPNRVRPCTSAAFVRPAPRPAYSVLSGDAWAAAGLSPLRPWREALHDAIA</sequence>
<dbReference type="GO" id="GO:0019305">
    <property type="term" value="P:dTDP-rhamnose biosynthetic process"/>
    <property type="evidence" value="ECO:0007669"/>
    <property type="project" value="UniProtKB-UniPathway"/>
</dbReference>
<dbReference type="Pfam" id="PF04321">
    <property type="entry name" value="RmlD_sub_bind"/>
    <property type="match status" value="1"/>
</dbReference>
<evidence type="ECO:0000256" key="1">
    <source>
        <dbReference type="ARBA" id="ARBA00010944"/>
    </source>
</evidence>
<dbReference type="InterPro" id="IPR005913">
    <property type="entry name" value="dTDP_dehydrorham_reduct"/>
</dbReference>
<dbReference type="Gene3D" id="3.40.50.720">
    <property type="entry name" value="NAD(P)-binding Rossmann-like Domain"/>
    <property type="match status" value="1"/>
</dbReference>
<dbReference type="NCBIfam" id="TIGR01214">
    <property type="entry name" value="rmlD"/>
    <property type="match status" value="1"/>
</dbReference>
<dbReference type="InterPro" id="IPR036291">
    <property type="entry name" value="NAD(P)-bd_dom_sf"/>
</dbReference>
<comment type="caution">
    <text evidence="4">The sequence shown here is derived from an EMBL/GenBank/DDBJ whole genome shotgun (WGS) entry which is preliminary data.</text>
</comment>
<organism evidence="4">
    <name type="scientific">Nocardia globerula</name>
    <dbReference type="NCBI Taxonomy" id="1818"/>
    <lineage>
        <taxon>Bacteria</taxon>
        <taxon>Bacillati</taxon>
        <taxon>Actinomycetota</taxon>
        <taxon>Actinomycetes</taxon>
        <taxon>Mycobacteriales</taxon>
        <taxon>Nocardiaceae</taxon>
        <taxon>Nocardia</taxon>
    </lineage>
</organism>
<dbReference type="UniPathway" id="UPA00124"/>
<dbReference type="PANTHER" id="PTHR10491">
    <property type="entry name" value="DTDP-4-DEHYDRORHAMNOSE REDUCTASE"/>
    <property type="match status" value="1"/>
</dbReference>
<gene>
    <name evidence="4" type="ORF">FNL38_101822</name>
</gene>
<feature type="domain" description="RmlD-like substrate binding" evidence="3">
    <location>
        <begin position="3"/>
        <end position="283"/>
    </location>
</feature>
<keyword evidence="2" id="KW-0560">Oxidoreductase</keyword>
<dbReference type="EC" id="1.1.1.133" evidence="2"/>
<dbReference type="SUPFAM" id="SSF51735">
    <property type="entry name" value="NAD(P)-binding Rossmann-fold domains"/>
    <property type="match status" value="1"/>
</dbReference>
<name>A0A652YYA5_NOCGL</name>
<dbReference type="GO" id="GO:0005829">
    <property type="term" value="C:cytosol"/>
    <property type="evidence" value="ECO:0007669"/>
    <property type="project" value="TreeGrafter"/>
</dbReference>
<evidence type="ECO:0000256" key="2">
    <source>
        <dbReference type="RuleBase" id="RU364082"/>
    </source>
</evidence>
<comment type="similarity">
    <text evidence="1 2">Belongs to the dTDP-4-dehydrorhamnose reductase family.</text>
</comment>
<reference evidence="4" key="1">
    <citation type="submission" date="2019-07" db="EMBL/GenBank/DDBJ databases">
        <title>Genomic Encyclopedia of Type Strains, Phase IV (KMG-IV): sequencing the most valuable type-strain genomes for metagenomic binning, comparative biology and taxonomic classification.</title>
        <authorList>
            <person name="Goeker M."/>
        </authorList>
    </citation>
    <scope>NUCLEOTIDE SEQUENCE</scope>
    <source>
        <strain evidence="4">DSM 44596</strain>
    </source>
</reference>
<dbReference type="EMBL" id="VNIQ01000001">
    <property type="protein sequence ID" value="TYQ08450.1"/>
    <property type="molecule type" value="Genomic_DNA"/>
</dbReference>